<name>A0A2S9GXP9_9BURK</name>
<accession>A0A2S9GXP9</accession>
<dbReference type="RefSeq" id="WP_105532602.1">
    <property type="nucleotide sequence ID" value="NZ_PUGF01000013.1"/>
</dbReference>
<evidence type="ECO:0008006" key="4">
    <source>
        <dbReference type="Google" id="ProtNLM"/>
    </source>
</evidence>
<evidence type="ECO:0000313" key="3">
    <source>
        <dbReference type="Proteomes" id="UP000237839"/>
    </source>
</evidence>
<gene>
    <name evidence="2" type="ORF">S2091_2855</name>
</gene>
<dbReference type="EMBL" id="PUGF01000013">
    <property type="protein sequence ID" value="PRC92480.1"/>
    <property type="molecule type" value="Genomic_DNA"/>
</dbReference>
<dbReference type="AlphaFoldDB" id="A0A2S9GXP9"/>
<proteinExistence type="predicted"/>
<keyword evidence="1" id="KW-0732">Signal</keyword>
<protein>
    <recommendedName>
        <fullName evidence="4">TraB family</fullName>
    </recommendedName>
</protein>
<organism evidence="2 3">
    <name type="scientific">Solimicrobium silvestre</name>
    <dbReference type="NCBI Taxonomy" id="2099400"/>
    <lineage>
        <taxon>Bacteria</taxon>
        <taxon>Pseudomonadati</taxon>
        <taxon>Pseudomonadota</taxon>
        <taxon>Betaproteobacteria</taxon>
        <taxon>Burkholderiales</taxon>
        <taxon>Oxalobacteraceae</taxon>
        <taxon>Solimicrobium</taxon>
    </lineage>
</organism>
<comment type="caution">
    <text evidence="2">The sequence shown here is derived from an EMBL/GenBank/DDBJ whole genome shotgun (WGS) entry which is preliminary data.</text>
</comment>
<evidence type="ECO:0000256" key="1">
    <source>
        <dbReference type="SAM" id="SignalP"/>
    </source>
</evidence>
<dbReference type="OrthoDB" id="8747383at2"/>
<reference evidence="2 3" key="1">
    <citation type="submission" date="2018-02" db="EMBL/GenBank/DDBJ databases">
        <title>Solimicrobium silvestre gen. nov., sp. nov., isolated from alpine forest soil.</title>
        <authorList>
            <person name="Margesin R."/>
            <person name="Albuquerque L."/>
            <person name="Zhang D.-C."/>
            <person name="Froufe H.J.C."/>
            <person name="Severino R."/>
            <person name="Roxo I."/>
            <person name="Egas C."/>
            <person name="Da Costa M.S."/>
        </authorList>
    </citation>
    <scope>NUCLEOTIDE SEQUENCE [LARGE SCALE GENOMIC DNA]</scope>
    <source>
        <strain evidence="2 3">S20-91</strain>
    </source>
</reference>
<feature type="chain" id="PRO_5015419574" description="TraB family" evidence="1">
    <location>
        <begin position="29"/>
        <end position="343"/>
    </location>
</feature>
<feature type="signal peptide" evidence="1">
    <location>
        <begin position="1"/>
        <end position="28"/>
    </location>
</feature>
<sequence length="343" mass="38530">MNFHPNSTLFFRIIILLNAILWSHTVHSADNEAPPRLWQATSVDGKTTFYLLGATHYGLPTEFGSYFDKVVVPAFKTANTLSYEGAGGREPEARPVCDPNVLDENGKKILAEIREKIADLAVREREFVYQQMLLKGVSVPLSEPQRAMLSRAYVRDLDEFELITKYQSDVIILATNSTDSGTAESSSKPLSPQARGNIAFHLRQIRPEISVSDVDSFYGARRAYCSSGPKRIHFFESQINNQELLTSDSFTAKIPRLEFEFSELITNGKYPPNSINQVFDLDHTFTCQRNKEWMQEMAGINDGGIHFYVLGAAHLFNVDHDSAQCDGMLALITKSGMHVQLLK</sequence>
<evidence type="ECO:0000313" key="2">
    <source>
        <dbReference type="EMBL" id="PRC92480.1"/>
    </source>
</evidence>
<keyword evidence="3" id="KW-1185">Reference proteome</keyword>
<dbReference type="Proteomes" id="UP000237839">
    <property type="component" value="Unassembled WGS sequence"/>
</dbReference>